<feature type="non-terminal residue" evidence="5">
    <location>
        <position position="338"/>
    </location>
</feature>
<dbReference type="PANTHER" id="PTHR43775:SF37">
    <property type="entry name" value="SI:DKEY-61P9.11"/>
    <property type="match status" value="1"/>
</dbReference>
<dbReference type="InterPro" id="IPR018201">
    <property type="entry name" value="Ketoacyl_synth_AS"/>
</dbReference>
<evidence type="ECO:0000313" key="5">
    <source>
        <dbReference type="EMBL" id="PFH50122.1"/>
    </source>
</evidence>
<keyword evidence="3" id="KW-0808">Transferase</keyword>
<dbReference type="InterPro" id="IPR014031">
    <property type="entry name" value="Ketoacyl_synth_C"/>
</dbReference>
<proteinExistence type="predicted"/>
<dbReference type="SUPFAM" id="SSF53901">
    <property type="entry name" value="Thiolase-like"/>
    <property type="match status" value="1"/>
</dbReference>
<dbReference type="GO" id="GO:0004312">
    <property type="term" value="F:fatty acid synthase activity"/>
    <property type="evidence" value="ECO:0007669"/>
    <property type="project" value="TreeGrafter"/>
</dbReference>
<evidence type="ECO:0000256" key="3">
    <source>
        <dbReference type="ARBA" id="ARBA00022679"/>
    </source>
</evidence>
<dbReference type="STRING" id="703135.A0A2A9NR07"/>
<dbReference type="Gene3D" id="3.40.47.10">
    <property type="match status" value="1"/>
</dbReference>
<dbReference type="Pfam" id="PF02801">
    <property type="entry name" value="Ketoacyl-synt_C"/>
    <property type="match status" value="1"/>
</dbReference>
<keyword evidence="1" id="KW-0596">Phosphopantetheine</keyword>
<organism evidence="5 6">
    <name type="scientific">Amanita thiersii Skay4041</name>
    <dbReference type="NCBI Taxonomy" id="703135"/>
    <lineage>
        <taxon>Eukaryota</taxon>
        <taxon>Fungi</taxon>
        <taxon>Dikarya</taxon>
        <taxon>Basidiomycota</taxon>
        <taxon>Agaricomycotina</taxon>
        <taxon>Agaricomycetes</taxon>
        <taxon>Agaricomycetidae</taxon>
        <taxon>Agaricales</taxon>
        <taxon>Pluteineae</taxon>
        <taxon>Amanitaceae</taxon>
        <taxon>Amanita</taxon>
    </lineage>
</organism>
<evidence type="ECO:0000313" key="6">
    <source>
        <dbReference type="Proteomes" id="UP000242287"/>
    </source>
</evidence>
<sequence>MSPNARLALKLGYEAIEDAGIAPTTLNGKSWGVFTAVNDSGWGKKRMKILDLNDYAEGLSGNADDAIGARLSYFLNLTGPTMEIKSACSSSAVAIHQACNAIRLGDCQAAVVISSVTQFDPAALVFRASKGIVSKRGVSSPYSNHTDGYVAAEGAAAIILQRADQCKVNSYGRIKATTVTQDGRSRGFFAPNPQSQKRLLETALLKSGFIPEDISLVEGHGTGTPLGDAIELQALKDVYGSRRTKPLYLGSIKAAIGHTEECAGLAGLLKTLCCLQYDAIPPQPTITGINDDIDFSAAKLVVPQGLVPFLPGLTPRVVAISSFGLSGTLAQLIIEDPP</sequence>
<gene>
    <name evidence="5" type="ORF">AMATHDRAFT_145969</name>
</gene>
<feature type="domain" description="Ketosynthase family 3 (KS3)" evidence="4">
    <location>
        <begin position="1"/>
        <end position="336"/>
    </location>
</feature>
<protein>
    <recommendedName>
        <fullName evidence="4">Ketosynthase family 3 (KS3) domain-containing protein</fullName>
    </recommendedName>
</protein>
<dbReference type="EMBL" id="KZ302011">
    <property type="protein sequence ID" value="PFH50122.1"/>
    <property type="molecule type" value="Genomic_DNA"/>
</dbReference>
<evidence type="ECO:0000256" key="2">
    <source>
        <dbReference type="ARBA" id="ARBA00022553"/>
    </source>
</evidence>
<reference evidence="5 6" key="1">
    <citation type="submission" date="2014-02" db="EMBL/GenBank/DDBJ databases">
        <title>Transposable element dynamics among asymbiotic and ectomycorrhizal Amanita fungi.</title>
        <authorList>
            <consortium name="DOE Joint Genome Institute"/>
            <person name="Hess J."/>
            <person name="Skrede I."/>
            <person name="Wolfe B."/>
            <person name="LaButti K."/>
            <person name="Ohm R.A."/>
            <person name="Grigoriev I.V."/>
            <person name="Pringle A."/>
        </authorList>
    </citation>
    <scope>NUCLEOTIDE SEQUENCE [LARGE SCALE GENOMIC DNA]</scope>
    <source>
        <strain evidence="5 6">SKay4041</strain>
    </source>
</reference>
<dbReference type="CDD" id="cd00833">
    <property type="entry name" value="PKS"/>
    <property type="match status" value="1"/>
</dbReference>
<keyword evidence="6" id="KW-1185">Reference proteome</keyword>
<dbReference type="InterPro" id="IPR016039">
    <property type="entry name" value="Thiolase-like"/>
</dbReference>
<dbReference type="OrthoDB" id="3068212at2759"/>
<keyword evidence="2" id="KW-0597">Phosphoprotein</keyword>
<evidence type="ECO:0000259" key="4">
    <source>
        <dbReference type="PROSITE" id="PS52004"/>
    </source>
</evidence>
<dbReference type="SMART" id="SM00825">
    <property type="entry name" value="PKS_KS"/>
    <property type="match status" value="1"/>
</dbReference>
<dbReference type="InterPro" id="IPR020841">
    <property type="entry name" value="PKS_Beta-ketoAc_synthase_dom"/>
</dbReference>
<dbReference type="InterPro" id="IPR050091">
    <property type="entry name" value="PKS_NRPS_Biosynth_Enz"/>
</dbReference>
<name>A0A2A9NR07_9AGAR</name>
<evidence type="ECO:0000256" key="1">
    <source>
        <dbReference type="ARBA" id="ARBA00022450"/>
    </source>
</evidence>
<dbReference type="InterPro" id="IPR014030">
    <property type="entry name" value="Ketoacyl_synth_N"/>
</dbReference>
<dbReference type="PROSITE" id="PS52004">
    <property type="entry name" value="KS3_2"/>
    <property type="match status" value="1"/>
</dbReference>
<dbReference type="GO" id="GO:0006633">
    <property type="term" value="P:fatty acid biosynthetic process"/>
    <property type="evidence" value="ECO:0007669"/>
    <property type="project" value="InterPro"/>
</dbReference>
<dbReference type="PANTHER" id="PTHR43775">
    <property type="entry name" value="FATTY ACID SYNTHASE"/>
    <property type="match status" value="1"/>
</dbReference>
<accession>A0A2A9NR07</accession>
<dbReference type="PROSITE" id="PS00606">
    <property type="entry name" value="KS3_1"/>
    <property type="match status" value="1"/>
</dbReference>
<dbReference type="Proteomes" id="UP000242287">
    <property type="component" value="Unassembled WGS sequence"/>
</dbReference>
<dbReference type="AlphaFoldDB" id="A0A2A9NR07"/>
<dbReference type="Pfam" id="PF00109">
    <property type="entry name" value="ketoacyl-synt"/>
    <property type="match status" value="1"/>
</dbReference>
<dbReference type="GO" id="GO:0004315">
    <property type="term" value="F:3-oxoacyl-[acyl-carrier-protein] synthase activity"/>
    <property type="evidence" value="ECO:0007669"/>
    <property type="project" value="InterPro"/>
</dbReference>